<comment type="caution">
    <text evidence="4">The sequence shown here is derived from an EMBL/GenBank/DDBJ whole genome shotgun (WGS) entry which is preliminary data.</text>
</comment>
<dbReference type="PANTHER" id="PTHR41786">
    <property type="entry name" value="MOTILITY ACCESSORY FACTOR MAF"/>
    <property type="match status" value="1"/>
</dbReference>
<feature type="domain" description="Glycosyltransferase Maf N-terminal" evidence="3">
    <location>
        <begin position="58"/>
        <end position="281"/>
    </location>
</feature>
<dbReference type="EMBL" id="BSST01000001">
    <property type="protein sequence ID" value="GLX77645.1"/>
    <property type="molecule type" value="Genomic_DNA"/>
</dbReference>
<keyword evidence="1" id="KW-0175">Coiled coil</keyword>
<reference evidence="4 5" key="1">
    <citation type="submission" date="2023-03" db="EMBL/GenBank/DDBJ databases">
        <title>Draft genome sequence of Thalassotalea insulae KCTC 62186T.</title>
        <authorList>
            <person name="Sawabe T."/>
        </authorList>
    </citation>
    <scope>NUCLEOTIDE SEQUENCE [LARGE SCALE GENOMIC DNA]</scope>
    <source>
        <strain evidence="4 5">KCTC 62186</strain>
    </source>
</reference>
<proteinExistence type="predicted"/>
<dbReference type="Proteomes" id="UP001157186">
    <property type="component" value="Unassembled WGS sequence"/>
</dbReference>
<name>A0ABQ6GSI7_9GAMM</name>
<dbReference type="InterPro" id="IPR002826">
    <property type="entry name" value="MptE-like"/>
</dbReference>
<protein>
    <recommendedName>
        <fullName evidence="6">Motility associated factor glycosyltransferase family protein</fullName>
    </recommendedName>
</protein>
<evidence type="ECO:0000259" key="3">
    <source>
        <dbReference type="Pfam" id="PF20157"/>
    </source>
</evidence>
<evidence type="ECO:0008006" key="6">
    <source>
        <dbReference type="Google" id="ProtNLM"/>
    </source>
</evidence>
<dbReference type="InterPro" id="IPR045376">
    <property type="entry name" value="Maf_N"/>
</dbReference>
<dbReference type="PANTHER" id="PTHR41786:SF1">
    <property type="entry name" value="6-HYDROXYMETHYLPTERIN DIPHOSPHOKINASE MPTE-LIKE DOMAIN-CONTAINING PROTEIN"/>
    <property type="match status" value="1"/>
</dbReference>
<sequence>MNDELGKQKLLDKYQQLEQQLKRIKLNFTSFAEQESALQQEANKMSLLVSPEEELLARYQVNLEAFKNYYPDIYNFYLDFEPKKYALNIQDGFVNAVDVKAARNFYEYPAFLTTKLQFDQFLHSDMLKKFHFNESVENEAKFSHVDCLDNIQALNHPKKQPFSFDKRKHLCSMIIFGVAAGYHLEMIAQKFVSQCLYIIEPDIELFYLSLFCINWQHILETIDKKNGRIYISIGEQKDTFFDECMDMSAISGRYQMSHIAGYIHYISDEMDEIIKEFNRRYFEMGQGWGFFDDGVIAIAHMLGNFKDNVPIISKDAQFKTNCQEKPVFIVGNGPSLDDLIGLIESYQDKAIIISCGSALSALYEYGIKPDFHCEQERTFPVAEKIDHYCPKEFLENIILFAPMNVHPEVFNKFERKFMAAKSNEPSTAMLMATESAQKYYDAYLYINPTVANTALCLGYALGFKEFYFMGVDLGHKRGGSHHSINSLYYSKDNEDKGLYKIAEGKETELDGNLGGKFICDDFFYTSNLSLSRMIMSNEDLNCFNLSDGSLIKGARPLLPEEFSQQFSKLSAFNKPELVQDVFETATIDDNHQLYQELVNNLAFDDFDEICQQLILLSQKPIETFDDAINYLMDNTKVLRASKGHVHDLLVGTLMHVQVTLNHLLYGGKSEEDGLAVFKQGISYFNDFLAIAPQYYRENALTSHYSDSKWIRKLAESSK</sequence>
<evidence type="ECO:0000313" key="4">
    <source>
        <dbReference type="EMBL" id="GLX77645.1"/>
    </source>
</evidence>
<gene>
    <name evidence="4" type="ORF">tinsulaeT_09850</name>
</gene>
<keyword evidence="5" id="KW-1185">Reference proteome</keyword>
<organism evidence="4 5">
    <name type="scientific">Thalassotalea insulae</name>
    <dbReference type="NCBI Taxonomy" id="2056778"/>
    <lineage>
        <taxon>Bacteria</taxon>
        <taxon>Pseudomonadati</taxon>
        <taxon>Pseudomonadota</taxon>
        <taxon>Gammaproteobacteria</taxon>
        <taxon>Alteromonadales</taxon>
        <taxon>Colwelliaceae</taxon>
        <taxon>Thalassotalea</taxon>
    </lineage>
</organism>
<evidence type="ECO:0000313" key="5">
    <source>
        <dbReference type="Proteomes" id="UP001157186"/>
    </source>
</evidence>
<dbReference type="Gene3D" id="3.90.1480.10">
    <property type="entry name" value="Alpha-2,3-sialyltransferase"/>
    <property type="match status" value="1"/>
</dbReference>
<evidence type="ECO:0000256" key="1">
    <source>
        <dbReference type="SAM" id="Coils"/>
    </source>
</evidence>
<evidence type="ECO:0000259" key="2">
    <source>
        <dbReference type="Pfam" id="PF01973"/>
    </source>
</evidence>
<dbReference type="Pfam" id="PF01973">
    <property type="entry name" value="MptE-like"/>
    <property type="match status" value="1"/>
</dbReference>
<dbReference type="Pfam" id="PF20157">
    <property type="entry name" value="Maf_flag10_N"/>
    <property type="match status" value="1"/>
</dbReference>
<feature type="domain" description="6-hydroxymethylpterin diphosphokinase MptE-like" evidence="2">
    <location>
        <begin position="300"/>
        <end position="476"/>
    </location>
</feature>
<accession>A0ABQ6GSI7</accession>
<feature type="coiled-coil region" evidence="1">
    <location>
        <begin position="7"/>
        <end position="34"/>
    </location>
</feature>